<feature type="region of interest" description="Disordered" evidence="8">
    <location>
        <begin position="60"/>
        <end position="80"/>
    </location>
</feature>
<name>A0A8S4PHT1_OWEFU</name>
<feature type="compositionally biased region" description="Basic and acidic residues" evidence="8">
    <location>
        <begin position="64"/>
        <end position="77"/>
    </location>
</feature>
<comment type="caution">
    <text evidence="11">The sequence shown here is derived from an EMBL/GenBank/DDBJ whole genome shotgun (WGS) entry which is preliminary data.</text>
</comment>
<dbReference type="CDD" id="cd00032">
    <property type="entry name" value="CASc"/>
    <property type="match status" value="1"/>
</dbReference>
<keyword evidence="4" id="KW-0378">Hydrolase</keyword>
<dbReference type="InterPro" id="IPR002398">
    <property type="entry name" value="Pept_C14"/>
</dbReference>
<evidence type="ECO:0000256" key="6">
    <source>
        <dbReference type="ARBA" id="ARBA00023145"/>
    </source>
</evidence>
<dbReference type="InterPro" id="IPR015917">
    <property type="entry name" value="Pept_C14A"/>
</dbReference>
<keyword evidence="6" id="KW-0865">Zymogen</keyword>
<proteinExistence type="inferred from homology"/>
<keyword evidence="12" id="KW-1185">Reference proteome</keyword>
<feature type="domain" description="Caspase family p10" evidence="9">
    <location>
        <begin position="200"/>
        <end position="297"/>
    </location>
</feature>
<dbReference type="InterPro" id="IPR011600">
    <property type="entry name" value="Pept_C14_caspase"/>
</dbReference>
<dbReference type="SMART" id="SM00115">
    <property type="entry name" value="CASc"/>
    <property type="match status" value="1"/>
</dbReference>
<gene>
    <name evidence="11" type="ORF">OFUS_LOCUS17820</name>
</gene>
<dbReference type="PANTHER" id="PTHR10454">
    <property type="entry name" value="CASPASE"/>
    <property type="match status" value="1"/>
</dbReference>
<dbReference type="PROSITE" id="PS50207">
    <property type="entry name" value="CASPASE_P10"/>
    <property type="match status" value="1"/>
</dbReference>
<dbReference type="GO" id="GO:0043525">
    <property type="term" value="P:positive regulation of neuron apoptotic process"/>
    <property type="evidence" value="ECO:0007669"/>
    <property type="project" value="TreeGrafter"/>
</dbReference>
<evidence type="ECO:0000256" key="2">
    <source>
        <dbReference type="ARBA" id="ARBA00022670"/>
    </source>
</evidence>
<dbReference type="PROSITE" id="PS01121">
    <property type="entry name" value="CASPASE_HIS"/>
    <property type="match status" value="1"/>
</dbReference>
<sequence length="301" mass="33593">MADLVDGTPTSKTAARAQGDTQNVAGLEDNMEALNLQGPKDEKYRYNMKHPKRGMAIIINNKSFDPETRQQERKGSDVDASNIRQQLHELGFKPEVKTNQTVKEMLGLMKKAGSMDHSQADCFACVILSHGNDNGEVYGKDATVSIDTLTEPLKGNNCASLAGKPKLFFIQACRGSKLDEGIEVTDGHGGDDIDETNTNTTYRIPAEADFLMAYSVVPGYFAWRNSREGSWFIQALCIELEEHGEDPDFDILKIMTRVNRRVAFDFQSNNPRIPAMNQMKQIPSIVSMLTKELYFTPKDDD</sequence>
<dbReference type="InterPro" id="IPR033139">
    <property type="entry name" value="Caspase_cys_AS"/>
</dbReference>
<evidence type="ECO:0000313" key="11">
    <source>
        <dbReference type="EMBL" id="CAH1792904.1"/>
    </source>
</evidence>
<feature type="compositionally biased region" description="Polar residues" evidence="8">
    <location>
        <begin position="8"/>
        <end position="22"/>
    </location>
</feature>
<dbReference type="InterPro" id="IPR029030">
    <property type="entry name" value="Caspase-like_dom_sf"/>
</dbReference>
<feature type="region of interest" description="Disordered" evidence="8">
    <location>
        <begin position="1"/>
        <end position="22"/>
    </location>
</feature>
<dbReference type="GO" id="GO:0006508">
    <property type="term" value="P:proteolysis"/>
    <property type="evidence" value="ECO:0007669"/>
    <property type="project" value="UniProtKB-KW"/>
</dbReference>
<keyword evidence="2" id="KW-0645">Protease</keyword>
<dbReference type="FunFam" id="3.40.50.1460:FF:000001">
    <property type="entry name" value="Caspase-3 preproprotein"/>
    <property type="match status" value="1"/>
</dbReference>
<evidence type="ECO:0000256" key="1">
    <source>
        <dbReference type="ARBA" id="ARBA00010134"/>
    </source>
</evidence>
<reference evidence="11" key="1">
    <citation type="submission" date="2022-03" db="EMBL/GenBank/DDBJ databases">
        <authorList>
            <person name="Martin C."/>
        </authorList>
    </citation>
    <scope>NUCLEOTIDE SEQUENCE</scope>
</reference>
<dbReference type="Gene3D" id="3.40.50.1460">
    <property type="match status" value="1"/>
</dbReference>
<dbReference type="EMBL" id="CAIIXF020000008">
    <property type="protein sequence ID" value="CAH1792904.1"/>
    <property type="molecule type" value="Genomic_DNA"/>
</dbReference>
<evidence type="ECO:0000259" key="9">
    <source>
        <dbReference type="PROSITE" id="PS50207"/>
    </source>
</evidence>
<dbReference type="InterPro" id="IPR016129">
    <property type="entry name" value="Caspase_his_AS"/>
</dbReference>
<evidence type="ECO:0000256" key="7">
    <source>
        <dbReference type="RuleBase" id="RU003971"/>
    </source>
</evidence>
<organism evidence="11 12">
    <name type="scientific">Owenia fusiformis</name>
    <name type="common">Polychaete worm</name>
    <dbReference type="NCBI Taxonomy" id="6347"/>
    <lineage>
        <taxon>Eukaryota</taxon>
        <taxon>Metazoa</taxon>
        <taxon>Spiralia</taxon>
        <taxon>Lophotrochozoa</taxon>
        <taxon>Annelida</taxon>
        <taxon>Polychaeta</taxon>
        <taxon>Sedentaria</taxon>
        <taxon>Canalipalpata</taxon>
        <taxon>Sabellida</taxon>
        <taxon>Oweniida</taxon>
        <taxon>Oweniidae</taxon>
        <taxon>Owenia</taxon>
    </lineage>
</organism>
<dbReference type="PRINTS" id="PR00376">
    <property type="entry name" value="IL1BCENZYME"/>
</dbReference>
<dbReference type="GO" id="GO:0006915">
    <property type="term" value="P:apoptotic process"/>
    <property type="evidence" value="ECO:0007669"/>
    <property type="project" value="UniProtKB-KW"/>
</dbReference>
<evidence type="ECO:0000256" key="3">
    <source>
        <dbReference type="ARBA" id="ARBA00022703"/>
    </source>
</evidence>
<dbReference type="OrthoDB" id="6116485at2759"/>
<accession>A0A8S4PHT1</accession>
<dbReference type="GO" id="GO:0005737">
    <property type="term" value="C:cytoplasm"/>
    <property type="evidence" value="ECO:0007669"/>
    <property type="project" value="TreeGrafter"/>
</dbReference>
<dbReference type="InterPro" id="IPR001309">
    <property type="entry name" value="Pept_C14_p20"/>
</dbReference>
<evidence type="ECO:0000256" key="5">
    <source>
        <dbReference type="ARBA" id="ARBA00022807"/>
    </source>
</evidence>
<dbReference type="PANTHER" id="PTHR10454:SF232">
    <property type="entry name" value="AT03047P-RELATED"/>
    <property type="match status" value="1"/>
</dbReference>
<evidence type="ECO:0000313" key="12">
    <source>
        <dbReference type="Proteomes" id="UP000749559"/>
    </source>
</evidence>
<evidence type="ECO:0008006" key="13">
    <source>
        <dbReference type="Google" id="ProtNLM"/>
    </source>
</evidence>
<protein>
    <recommendedName>
        <fullName evidence="13">Caspase-3</fullName>
    </recommendedName>
</protein>
<dbReference type="SUPFAM" id="SSF52129">
    <property type="entry name" value="Caspase-like"/>
    <property type="match status" value="1"/>
</dbReference>
<evidence type="ECO:0000256" key="8">
    <source>
        <dbReference type="SAM" id="MobiDB-lite"/>
    </source>
</evidence>
<dbReference type="PROSITE" id="PS50208">
    <property type="entry name" value="CASPASE_P20"/>
    <property type="match status" value="1"/>
</dbReference>
<evidence type="ECO:0000259" key="10">
    <source>
        <dbReference type="PROSITE" id="PS50208"/>
    </source>
</evidence>
<dbReference type="PROSITE" id="PS01122">
    <property type="entry name" value="CASPASE_CYS"/>
    <property type="match status" value="1"/>
</dbReference>
<dbReference type="InterPro" id="IPR002138">
    <property type="entry name" value="Pept_C14_p10"/>
</dbReference>
<dbReference type="Proteomes" id="UP000749559">
    <property type="component" value="Unassembled WGS sequence"/>
</dbReference>
<dbReference type="AlphaFoldDB" id="A0A8S4PHT1"/>
<comment type="similarity">
    <text evidence="1 7">Belongs to the peptidase C14A family.</text>
</comment>
<dbReference type="GO" id="GO:0004197">
    <property type="term" value="F:cysteine-type endopeptidase activity"/>
    <property type="evidence" value="ECO:0007669"/>
    <property type="project" value="InterPro"/>
</dbReference>
<evidence type="ECO:0000256" key="4">
    <source>
        <dbReference type="ARBA" id="ARBA00022801"/>
    </source>
</evidence>
<dbReference type="Pfam" id="PF00656">
    <property type="entry name" value="Peptidase_C14"/>
    <property type="match status" value="1"/>
</dbReference>
<keyword evidence="5" id="KW-0788">Thiol protease</keyword>
<keyword evidence="3" id="KW-0053">Apoptosis</keyword>
<feature type="domain" description="Caspase family p20" evidence="10">
    <location>
        <begin position="52"/>
        <end position="177"/>
    </location>
</feature>